<dbReference type="InterPro" id="IPR027961">
    <property type="entry name" value="DUF4442"/>
</dbReference>
<evidence type="ECO:0008006" key="3">
    <source>
        <dbReference type="Google" id="ProtNLM"/>
    </source>
</evidence>
<dbReference type="AlphaFoldDB" id="A0A1N6RVW0"/>
<accession>A0A1N6RVW0</accession>
<dbReference type="Pfam" id="PF14539">
    <property type="entry name" value="DUF4442"/>
    <property type="match status" value="1"/>
</dbReference>
<evidence type="ECO:0000313" key="2">
    <source>
        <dbReference type="Proteomes" id="UP000186953"/>
    </source>
</evidence>
<sequence length="180" mass="21078">MSVYQKFLQIGSKFFSKNQLLKYGFNLSPMYRRSTAKIIDISVDLLRITIKLPISWKNKNYVNSIFGGSMFAAVDPIPMVQLMNLIGDDYVVWDKSAEIKFKRPAKEHLYAEFNFSIKELEEIKAKVAQHKECEFLKTTQLTNIDKSQVFCEVHKTIYVADKEFYKEKRKKAKMKKAKLN</sequence>
<keyword evidence="2" id="KW-1185">Reference proteome</keyword>
<evidence type="ECO:0000313" key="1">
    <source>
        <dbReference type="EMBL" id="SIQ32899.1"/>
    </source>
</evidence>
<name>A0A1N6RVW0_9FLAO</name>
<dbReference type="STRING" id="228959.SAMN05421797_1011416"/>
<protein>
    <recommendedName>
        <fullName evidence="3">Acyl-coenzyme A thioesterase PaaI, contains HGG motif</fullName>
    </recommendedName>
</protein>
<dbReference type="OrthoDB" id="9814774at2"/>
<dbReference type="InterPro" id="IPR029069">
    <property type="entry name" value="HotDog_dom_sf"/>
</dbReference>
<gene>
    <name evidence="1" type="ORF">SAMN05421797_1011416</name>
</gene>
<dbReference type="Gene3D" id="3.10.129.10">
    <property type="entry name" value="Hotdog Thioesterase"/>
    <property type="match status" value="1"/>
</dbReference>
<reference evidence="2" key="1">
    <citation type="submission" date="2017-01" db="EMBL/GenBank/DDBJ databases">
        <authorList>
            <person name="Varghese N."/>
            <person name="Submissions S."/>
        </authorList>
    </citation>
    <scope>NUCLEOTIDE SEQUENCE [LARGE SCALE GENOMIC DNA]</scope>
    <source>
        <strain evidence="2">DSM 15366</strain>
    </source>
</reference>
<organism evidence="1 2">
    <name type="scientific">Maribacter ulvicola</name>
    <dbReference type="NCBI Taxonomy" id="228959"/>
    <lineage>
        <taxon>Bacteria</taxon>
        <taxon>Pseudomonadati</taxon>
        <taxon>Bacteroidota</taxon>
        <taxon>Flavobacteriia</taxon>
        <taxon>Flavobacteriales</taxon>
        <taxon>Flavobacteriaceae</taxon>
        <taxon>Maribacter</taxon>
    </lineage>
</organism>
<dbReference type="EMBL" id="FTMA01000001">
    <property type="protein sequence ID" value="SIQ32899.1"/>
    <property type="molecule type" value="Genomic_DNA"/>
</dbReference>
<dbReference type="SUPFAM" id="SSF54637">
    <property type="entry name" value="Thioesterase/thiol ester dehydrase-isomerase"/>
    <property type="match status" value="1"/>
</dbReference>
<dbReference type="Proteomes" id="UP000186953">
    <property type="component" value="Unassembled WGS sequence"/>
</dbReference>
<proteinExistence type="predicted"/>